<comment type="caution">
    <text evidence="1">The sequence shown here is derived from an EMBL/GenBank/DDBJ whole genome shotgun (WGS) entry which is preliminary data.</text>
</comment>
<organism evidence="1">
    <name type="scientific">marine sediment metagenome</name>
    <dbReference type="NCBI Taxonomy" id="412755"/>
    <lineage>
        <taxon>unclassified sequences</taxon>
        <taxon>metagenomes</taxon>
        <taxon>ecological metagenomes</taxon>
    </lineage>
</organism>
<dbReference type="AlphaFoldDB" id="A0A0F9TEM9"/>
<dbReference type="NCBIfam" id="TIGR02937">
    <property type="entry name" value="sigma70-ECF"/>
    <property type="match status" value="1"/>
</dbReference>
<dbReference type="Gene3D" id="1.10.10.10">
    <property type="entry name" value="Winged helix-like DNA-binding domain superfamily/Winged helix DNA-binding domain"/>
    <property type="match status" value="1"/>
</dbReference>
<protein>
    <recommendedName>
        <fullName evidence="2">RNA polymerase sigma-70 region 4 domain-containing protein</fullName>
    </recommendedName>
</protein>
<evidence type="ECO:0008006" key="2">
    <source>
        <dbReference type="Google" id="ProtNLM"/>
    </source>
</evidence>
<sequence length="163" mass="19255">MDDKPEPYQWIADNLPLCYKVCHKVCRERAHLVDDMFSEVVLDRVPGIIERWIPEKSKLSTWVFNNLKWHCYTWLNRRGQCVVSLDAEFYSIEDKISETFDMDDADNVQYLMRSLTGYERRIVTLHVLYEQTFAEIAKRVGVRPWKIAKVYQEAIAKCSTPGM</sequence>
<accession>A0A0F9TEM9</accession>
<reference evidence="1" key="1">
    <citation type="journal article" date="2015" name="Nature">
        <title>Complex archaea that bridge the gap between prokaryotes and eukaryotes.</title>
        <authorList>
            <person name="Spang A."/>
            <person name="Saw J.H."/>
            <person name="Jorgensen S.L."/>
            <person name="Zaremba-Niedzwiedzka K."/>
            <person name="Martijn J."/>
            <person name="Lind A.E."/>
            <person name="van Eijk R."/>
            <person name="Schleper C."/>
            <person name="Guy L."/>
            <person name="Ettema T.J."/>
        </authorList>
    </citation>
    <scope>NUCLEOTIDE SEQUENCE</scope>
</reference>
<dbReference type="InterPro" id="IPR013324">
    <property type="entry name" value="RNA_pol_sigma_r3/r4-like"/>
</dbReference>
<name>A0A0F9TEM9_9ZZZZ</name>
<dbReference type="SUPFAM" id="SSF88659">
    <property type="entry name" value="Sigma3 and sigma4 domains of RNA polymerase sigma factors"/>
    <property type="match status" value="1"/>
</dbReference>
<proteinExistence type="predicted"/>
<dbReference type="GO" id="GO:0006352">
    <property type="term" value="P:DNA-templated transcription initiation"/>
    <property type="evidence" value="ECO:0007669"/>
    <property type="project" value="InterPro"/>
</dbReference>
<dbReference type="InterPro" id="IPR036388">
    <property type="entry name" value="WH-like_DNA-bd_sf"/>
</dbReference>
<dbReference type="GO" id="GO:0003700">
    <property type="term" value="F:DNA-binding transcription factor activity"/>
    <property type="evidence" value="ECO:0007669"/>
    <property type="project" value="InterPro"/>
</dbReference>
<dbReference type="EMBL" id="LAZR01000274">
    <property type="protein sequence ID" value="KKN77729.1"/>
    <property type="molecule type" value="Genomic_DNA"/>
</dbReference>
<dbReference type="InterPro" id="IPR014284">
    <property type="entry name" value="RNA_pol_sigma-70_dom"/>
</dbReference>
<evidence type="ECO:0000313" key="1">
    <source>
        <dbReference type="EMBL" id="KKN77729.1"/>
    </source>
</evidence>
<gene>
    <name evidence="1" type="ORF">LCGC14_0357030</name>
</gene>